<dbReference type="OrthoDB" id="9815202at2"/>
<keyword evidence="6" id="KW-0902">Two-component regulatory system</keyword>
<keyword evidence="10" id="KW-1185">Reference proteome</keyword>
<evidence type="ECO:0000256" key="6">
    <source>
        <dbReference type="ARBA" id="ARBA00023012"/>
    </source>
</evidence>
<protein>
    <recommendedName>
        <fullName evidence="2">histidine kinase</fullName>
        <ecNumber evidence="2">2.7.13.3</ecNumber>
    </recommendedName>
</protein>
<reference evidence="9 10" key="1">
    <citation type="submission" date="2016-10" db="EMBL/GenBank/DDBJ databases">
        <authorList>
            <person name="Varghese N."/>
            <person name="Submissions S."/>
        </authorList>
    </citation>
    <scope>NUCLEOTIDE SEQUENCE [LARGE SCALE GENOMIC DNA]</scope>
    <source>
        <strain evidence="9 10">DSM 18839</strain>
    </source>
</reference>
<dbReference type="InterPro" id="IPR036097">
    <property type="entry name" value="HisK_dim/P_sf"/>
</dbReference>
<evidence type="ECO:0000313" key="9">
    <source>
        <dbReference type="EMBL" id="SDF78131.1"/>
    </source>
</evidence>
<dbReference type="InterPro" id="IPR003661">
    <property type="entry name" value="HisK_dim/P_dom"/>
</dbReference>
<comment type="caution">
    <text evidence="9">The sequence shown here is derived from an EMBL/GenBank/DDBJ whole genome shotgun (WGS) entry which is preliminary data.</text>
</comment>
<keyword evidence="3" id="KW-0597">Phosphoprotein</keyword>
<dbReference type="InterPro" id="IPR003594">
    <property type="entry name" value="HATPase_dom"/>
</dbReference>
<dbReference type="CDD" id="cd00082">
    <property type="entry name" value="HisKA"/>
    <property type="match status" value="1"/>
</dbReference>
<proteinExistence type="predicted"/>
<dbReference type="EC" id="2.7.13.3" evidence="2"/>
<accession>A0A8G2EYU2</accession>
<evidence type="ECO:0000256" key="4">
    <source>
        <dbReference type="ARBA" id="ARBA00022679"/>
    </source>
</evidence>
<keyword evidence="4" id="KW-0808">Transferase</keyword>
<feature type="region of interest" description="Disordered" evidence="7">
    <location>
        <begin position="194"/>
        <end position="213"/>
    </location>
</feature>
<dbReference type="PRINTS" id="PR00344">
    <property type="entry name" value="BCTRLSENSOR"/>
</dbReference>
<dbReference type="GO" id="GO:0000155">
    <property type="term" value="F:phosphorelay sensor kinase activity"/>
    <property type="evidence" value="ECO:0007669"/>
    <property type="project" value="InterPro"/>
</dbReference>
<dbReference type="Pfam" id="PF02518">
    <property type="entry name" value="HATPase_c"/>
    <property type="match status" value="1"/>
</dbReference>
<dbReference type="RefSeq" id="WP_028796327.1">
    <property type="nucleotide sequence ID" value="NZ_FNBW01000006.1"/>
</dbReference>
<dbReference type="PROSITE" id="PS50109">
    <property type="entry name" value="HIS_KIN"/>
    <property type="match status" value="1"/>
</dbReference>
<organism evidence="9 10">
    <name type="scientific">Thalassobaculum litoreum DSM 18839</name>
    <dbReference type="NCBI Taxonomy" id="1123362"/>
    <lineage>
        <taxon>Bacteria</taxon>
        <taxon>Pseudomonadati</taxon>
        <taxon>Pseudomonadota</taxon>
        <taxon>Alphaproteobacteria</taxon>
        <taxon>Rhodospirillales</taxon>
        <taxon>Thalassobaculaceae</taxon>
        <taxon>Thalassobaculum</taxon>
    </lineage>
</organism>
<dbReference type="SUPFAM" id="SSF47384">
    <property type="entry name" value="Homodimeric domain of signal transducing histidine kinase"/>
    <property type="match status" value="1"/>
</dbReference>
<dbReference type="AlphaFoldDB" id="A0A8G2EYU2"/>
<dbReference type="InterPro" id="IPR005467">
    <property type="entry name" value="His_kinase_dom"/>
</dbReference>
<feature type="domain" description="Histidine kinase" evidence="8">
    <location>
        <begin position="30"/>
        <end position="251"/>
    </location>
</feature>
<dbReference type="Gene3D" id="3.30.565.10">
    <property type="entry name" value="Histidine kinase-like ATPase, C-terminal domain"/>
    <property type="match status" value="1"/>
</dbReference>
<gene>
    <name evidence="9" type="ORF">SAMN05660686_02347</name>
</gene>
<dbReference type="PANTHER" id="PTHR43711">
    <property type="entry name" value="TWO-COMPONENT HISTIDINE KINASE"/>
    <property type="match status" value="1"/>
</dbReference>
<dbReference type="Proteomes" id="UP000198615">
    <property type="component" value="Unassembled WGS sequence"/>
</dbReference>
<sequence>MMSEERPDKVGESSIGTSRLSPDAAAQLREIAHELRNPLNALSAIMEIMKDERFGPLGSARYKEYAALAHDATSKMIGLCDKLVQAPLTRPEPSSVPVSTLLADLAAMYRPMAEARGLSLEVDVQPDLPELSVNIALLGTVLNNLLTNAIKFTPRGGRVSLIARREPLENVAVFVVADNGIGMDPTILADQMNSVDPSDRAPSTVGPHGDTGSGLGLMIARRTVAELGGTLEFRAGTSGGTCAIIRLPLGTGRP</sequence>
<evidence type="ECO:0000259" key="8">
    <source>
        <dbReference type="PROSITE" id="PS50109"/>
    </source>
</evidence>
<evidence type="ECO:0000313" key="10">
    <source>
        <dbReference type="Proteomes" id="UP000198615"/>
    </source>
</evidence>
<feature type="compositionally biased region" description="Basic and acidic residues" evidence="7">
    <location>
        <begin position="1"/>
        <end position="11"/>
    </location>
</feature>
<dbReference type="EMBL" id="FNBW01000006">
    <property type="protein sequence ID" value="SDF78131.1"/>
    <property type="molecule type" value="Genomic_DNA"/>
</dbReference>
<evidence type="ECO:0000256" key="2">
    <source>
        <dbReference type="ARBA" id="ARBA00012438"/>
    </source>
</evidence>
<dbReference type="InterPro" id="IPR050736">
    <property type="entry name" value="Sensor_HK_Regulatory"/>
</dbReference>
<evidence type="ECO:0000256" key="1">
    <source>
        <dbReference type="ARBA" id="ARBA00000085"/>
    </source>
</evidence>
<dbReference type="InterPro" id="IPR004358">
    <property type="entry name" value="Sig_transdc_His_kin-like_C"/>
</dbReference>
<evidence type="ECO:0000256" key="7">
    <source>
        <dbReference type="SAM" id="MobiDB-lite"/>
    </source>
</evidence>
<name>A0A8G2EYU2_9PROT</name>
<dbReference type="Pfam" id="PF00512">
    <property type="entry name" value="HisKA"/>
    <property type="match status" value="1"/>
</dbReference>
<dbReference type="SMART" id="SM00387">
    <property type="entry name" value="HATPase_c"/>
    <property type="match status" value="1"/>
</dbReference>
<dbReference type="InterPro" id="IPR036890">
    <property type="entry name" value="HATPase_C_sf"/>
</dbReference>
<comment type="catalytic activity">
    <reaction evidence="1">
        <text>ATP + protein L-histidine = ADP + protein N-phospho-L-histidine.</text>
        <dbReference type="EC" id="2.7.13.3"/>
    </reaction>
</comment>
<feature type="region of interest" description="Disordered" evidence="7">
    <location>
        <begin position="1"/>
        <end position="21"/>
    </location>
</feature>
<dbReference type="SUPFAM" id="SSF55874">
    <property type="entry name" value="ATPase domain of HSP90 chaperone/DNA topoisomerase II/histidine kinase"/>
    <property type="match status" value="1"/>
</dbReference>
<evidence type="ECO:0000256" key="5">
    <source>
        <dbReference type="ARBA" id="ARBA00022777"/>
    </source>
</evidence>
<dbReference type="Gene3D" id="1.10.287.130">
    <property type="match status" value="1"/>
</dbReference>
<keyword evidence="5 9" id="KW-0418">Kinase</keyword>
<evidence type="ECO:0000256" key="3">
    <source>
        <dbReference type="ARBA" id="ARBA00022553"/>
    </source>
</evidence>
<dbReference type="PANTHER" id="PTHR43711:SF1">
    <property type="entry name" value="HISTIDINE KINASE 1"/>
    <property type="match status" value="1"/>
</dbReference>